<dbReference type="EMBL" id="LVLH01000020">
    <property type="protein sequence ID" value="OAB49058.1"/>
    <property type="molecule type" value="Genomic_DNA"/>
</dbReference>
<feature type="chain" id="PRO_5007900066" evidence="1">
    <location>
        <begin position="26"/>
        <end position="919"/>
    </location>
</feature>
<keyword evidence="2" id="KW-0449">Lipoprotein</keyword>
<feature type="signal peptide" evidence="1">
    <location>
        <begin position="1"/>
        <end position="25"/>
    </location>
</feature>
<dbReference type="PROSITE" id="PS51257">
    <property type="entry name" value="PROKAR_LIPOPROTEIN"/>
    <property type="match status" value="1"/>
</dbReference>
<name>A0A168RK44_9BACT</name>
<comment type="caution">
    <text evidence="2">The sequence shown here is derived from an EMBL/GenBank/DDBJ whole genome shotgun (WGS) entry which is preliminary data.</text>
</comment>
<dbReference type="NCBIfam" id="NF045850">
    <property type="entry name" value="ABC_Mplas_LP"/>
    <property type="match status" value="1"/>
</dbReference>
<keyword evidence="1" id="KW-0732">Signal</keyword>
<dbReference type="Proteomes" id="UP000076983">
    <property type="component" value="Unassembled WGS sequence"/>
</dbReference>
<protein>
    <submittedName>
        <fullName evidence="2">Lipoprotein</fullName>
    </submittedName>
</protein>
<reference evidence="2 3" key="1">
    <citation type="submission" date="2016-03" db="EMBL/GenBank/DDBJ databases">
        <title>Genome sequence of Mycoplasma gallinarum strain Mgn_IPT.</title>
        <authorList>
            <person name="Yacoub E."/>
            <person name="Sirand-Pugnet P."/>
            <person name="Barre A."/>
            <person name="Maurier F."/>
            <person name="Blanchard A."/>
            <person name="Ben Abdelmoumen B.M."/>
        </authorList>
    </citation>
    <scope>NUCLEOTIDE SEQUENCE [LARGE SCALE GENOMIC DNA]</scope>
    <source>
        <strain evidence="2 3">Mgn_IPT</strain>
    </source>
</reference>
<gene>
    <name evidence="2" type="ORF">MGALLINA_00930</name>
</gene>
<evidence type="ECO:0000313" key="2">
    <source>
        <dbReference type="EMBL" id="OAB49058.1"/>
    </source>
</evidence>
<sequence>MKKNKLLLNFSTLLLPVSFATLATACGKDSEIKIENSNKLVINQVNPLTKDPFFLDLSTEGQTNIEPGNLLKPIVGGNLFRNQTIKSPEYNDDEKASLKNSGIVKYAFELAKSITITLENGETKVYDNDNAEIINNNGNVYEYATSNDAKSINSAQFKIDMQNAKKIAIGVKEEIKWVNSKGEKTEYSISAKDFWYSYLRSYYTGFFQRAFKEENGNYQQSSLSDKYNRERLKTTSRFNGSLLFTNSQQFAINGLDMTKFIEFDNENFEPTRAVANNELVFEAIENENNTFDESKDFFNFFDLLLVKSQIFSAAPSQYINFLNKSHQASETIEQEGQTIHVNGQSIVNKIGLYYYGTNGWENNLYAGAYIPVKLNDNENEFNLKLNEQLFDSQNLPAIKEIQISSGINDSSLNFNNFKNGENAYLKYSSLSETEKNYINQNSAKFNLVKFKNYLKTKSIGNTAFNITPKVAWLENGQLKTIDYEKVAFNENYAKLVYGSTFAEINRGWRGEDFNSKTSIGAGVFKNKSIAFRSLINAAINWKYIADLQNNTDLWLTNAAPDALLGGTNQKESKYKTARDAKDIINNLMAIDKNGNLVNFDEANKNSSYQNTYKSVFYDQIKPLISELLDEFYQSNSLTNDQKIKWIIYNNVLVDKNEANHYANIVNILKELDSRIEPEFRELKTQKDINDVIGAYNGGGNNSVAQYITYSYEFDTLSPYLDKITHAIGLSPFALWHKFSTLEPNSPLRQAFPELVRFSETLKQRFESGQFKYNEIYTGGILENRPENLNSVFKKIEWNDLAKFNSYEERELYLRGIYLNNAWQNVGFGGLGYEYAGKGIFKIDNILEQSKYARYYLTQSTNEQLVELLRELNTWRSFNIDLSKTIPTLSETDVLIAHKNLNPIVSFNNVTYVQDFKSNK</sequence>
<evidence type="ECO:0000256" key="1">
    <source>
        <dbReference type="SAM" id="SignalP"/>
    </source>
</evidence>
<organism evidence="2 3">
    <name type="scientific">Mycoplasmopsis gallinarum</name>
    <dbReference type="NCBI Taxonomy" id="29557"/>
    <lineage>
        <taxon>Bacteria</taxon>
        <taxon>Bacillati</taxon>
        <taxon>Mycoplasmatota</taxon>
        <taxon>Mycoplasmoidales</taxon>
        <taxon>Metamycoplasmataceae</taxon>
        <taxon>Mycoplasmopsis</taxon>
    </lineage>
</organism>
<accession>A0A168RK44</accession>
<dbReference type="PATRIC" id="fig|29557.3.peg.84"/>
<evidence type="ECO:0000313" key="3">
    <source>
        <dbReference type="Proteomes" id="UP000076983"/>
    </source>
</evidence>
<keyword evidence="3" id="KW-1185">Reference proteome</keyword>
<dbReference type="OrthoDB" id="395154at2"/>
<proteinExistence type="predicted"/>
<dbReference type="STRING" id="29557.MGALLINA_00930"/>
<dbReference type="RefSeq" id="WP_063625883.1">
    <property type="nucleotide sequence ID" value="NZ_LVLH01000020.1"/>
</dbReference>
<dbReference type="AlphaFoldDB" id="A0A168RK44"/>